<proteinExistence type="predicted"/>
<keyword evidence="3" id="KW-1185">Reference proteome</keyword>
<dbReference type="Gene3D" id="3.50.50.60">
    <property type="entry name" value="FAD/NAD(P)-binding domain"/>
    <property type="match status" value="1"/>
</dbReference>
<gene>
    <name evidence="2" type="ORF">JY651_00190</name>
</gene>
<feature type="region of interest" description="Disordered" evidence="1">
    <location>
        <begin position="656"/>
        <end position="679"/>
    </location>
</feature>
<dbReference type="SUPFAM" id="SSF51905">
    <property type="entry name" value="FAD/NAD(P)-binding domain"/>
    <property type="match status" value="1"/>
</dbReference>
<evidence type="ECO:0000256" key="1">
    <source>
        <dbReference type="SAM" id="MobiDB-lite"/>
    </source>
</evidence>
<evidence type="ECO:0000313" key="3">
    <source>
        <dbReference type="Proteomes" id="UP000662747"/>
    </source>
</evidence>
<feature type="compositionally biased region" description="Pro residues" evidence="1">
    <location>
        <begin position="657"/>
        <end position="675"/>
    </location>
</feature>
<organism evidence="2 3">
    <name type="scientific">Pyxidicoccus parkwayensis</name>
    <dbReference type="NCBI Taxonomy" id="2813578"/>
    <lineage>
        <taxon>Bacteria</taxon>
        <taxon>Pseudomonadati</taxon>
        <taxon>Myxococcota</taxon>
        <taxon>Myxococcia</taxon>
        <taxon>Myxococcales</taxon>
        <taxon>Cystobacterineae</taxon>
        <taxon>Myxococcaceae</taxon>
        <taxon>Pyxidicoccus</taxon>
    </lineage>
</organism>
<reference evidence="2 3" key="1">
    <citation type="submission" date="2021-02" db="EMBL/GenBank/DDBJ databases">
        <title>De Novo genome assembly of isolated myxobacteria.</title>
        <authorList>
            <person name="Stevens D.C."/>
        </authorList>
    </citation>
    <scope>NUCLEOTIDE SEQUENCE [LARGE SCALE GENOMIC DNA]</scope>
    <source>
        <strain evidence="3">SCPEA02</strain>
    </source>
</reference>
<evidence type="ECO:0000313" key="2">
    <source>
        <dbReference type="EMBL" id="QSQ23444.1"/>
    </source>
</evidence>
<dbReference type="Pfam" id="PF13450">
    <property type="entry name" value="NAD_binding_8"/>
    <property type="match status" value="1"/>
</dbReference>
<accession>A0ABX7NX33</accession>
<protein>
    <submittedName>
        <fullName evidence="2">NAD(P)-binding protein</fullName>
    </submittedName>
</protein>
<dbReference type="InterPro" id="IPR036188">
    <property type="entry name" value="FAD/NAD-bd_sf"/>
</dbReference>
<dbReference type="EMBL" id="CP071090">
    <property type="protein sequence ID" value="QSQ23444.1"/>
    <property type="molecule type" value="Genomic_DNA"/>
</dbReference>
<feature type="region of interest" description="Disordered" evidence="1">
    <location>
        <begin position="50"/>
        <end position="69"/>
    </location>
</feature>
<name>A0ABX7NX33_9BACT</name>
<feature type="region of interest" description="Disordered" evidence="1">
    <location>
        <begin position="734"/>
        <end position="760"/>
    </location>
</feature>
<dbReference type="RefSeq" id="WP_206725017.1">
    <property type="nucleotide sequence ID" value="NZ_CP071090.1"/>
</dbReference>
<sequence length="842" mass="94392">MSEENPAPVRRGPARVHIYGGGITGLTAAHELARRGFRVRIYEPAQEYDELGRPEAGPPVTVDGSTNLAAGGRTRSQLLRVSKGAPGNFPGDDRLTTSDAYRYAYDFTGDWRGPGYSLRPDAIFEFLSQSYLHPGSAFPGVLLIRHRGLVAQVTPSRETAANKLHDIVTREFMWPTTLEPTLKLGIGPLTPDRVHTSGDEEDRFAETIGQPFPPLEDKDELMLEVVHFLPGEHRFRIIPSSSRHLFSTLEETPILDDAGSPTGRRLSDNLVPVRIRNLSTRAEDDAAPDAVRLTLRLWRYLSTCSERRKTECEGLSWREYLEGPEKQADAEDEDFRRRLRFASGLPESLDVDWGDARTLGNTFVQRYLDRVRPRERMDCTLNGPATPAWLRPWRNYLAKHLRVEFFRGELTRLAFEEGRLVPYATGTIGPEGGEQDEKPDMGAWVLFMLTEEPVDYHIVATDAFTAERVTEGLPRIGVIKGLHGFSTRTPANPRGTELEQRRPKRVLPGHVPWDRFQTRTGVQFFFSTSVRLVEGCLNLTDTPWALSVLNSDRYQALSPTLARDGYTSVLSVDIGRWYIHEQGVLQPSECSRHELAHEVWRQLREALGSALPEPGWYHVDHLLQFEMPPHAGSERAVANLAPYLVPRVGDWERRPGPEPWNPLAPPRPEGSPPKLPKGVWQASHGGYPVHWDKLLFAGPYLRTFSRTDSMEAANESARHAVNALLDHYVAHAGQGSETSRDAARTAPCGDDGPSSPAAPMTPVGEYCRIWDPERHELPELEPLRELDAKLYAAGLPHVWDVLQLEPLALPLLEAAEPADDARALRSFVERVRGPLEAMVDMV</sequence>
<dbReference type="Proteomes" id="UP000662747">
    <property type="component" value="Chromosome"/>
</dbReference>